<dbReference type="Pfam" id="PF21694">
    <property type="entry name" value="DNA_pol3_delta_C"/>
    <property type="match status" value="1"/>
</dbReference>
<keyword evidence="3 11" id="KW-0808">Transferase</keyword>
<dbReference type="SUPFAM" id="SSF48019">
    <property type="entry name" value="post-AAA+ oligomerization domain-like"/>
    <property type="match status" value="1"/>
</dbReference>
<keyword evidence="12" id="KW-1185">Reference proteome</keyword>
<dbReference type="EMBL" id="JAJEPR010000014">
    <property type="protein sequence ID" value="MCC2190109.1"/>
    <property type="molecule type" value="Genomic_DNA"/>
</dbReference>
<evidence type="ECO:0000256" key="4">
    <source>
        <dbReference type="ARBA" id="ARBA00022695"/>
    </source>
</evidence>
<proteinExistence type="inferred from homology"/>
<accession>A0AAE3J6N0</accession>
<dbReference type="InterPro" id="IPR027417">
    <property type="entry name" value="P-loop_NTPase"/>
</dbReference>
<evidence type="ECO:0000313" key="12">
    <source>
        <dbReference type="Proteomes" id="UP001197875"/>
    </source>
</evidence>
<evidence type="ECO:0000259" key="10">
    <source>
        <dbReference type="Pfam" id="PF21694"/>
    </source>
</evidence>
<dbReference type="PANTHER" id="PTHR34388">
    <property type="entry name" value="DNA POLYMERASE III SUBUNIT DELTA"/>
    <property type="match status" value="1"/>
</dbReference>
<dbReference type="RefSeq" id="WP_227615276.1">
    <property type="nucleotide sequence ID" value="NZ_JAJEPR010000014.1"/>
</dbReference>
<dbReference type="Gene3D" id="3.40.50.300">
    <property type="entry name" value="P-loop containing nucleotide triphosphate hydrolases"/>
    <property type="match status" value="1"/>
</dbReference>
<dbReference type="NCBIfam" id="TIGR01128">
    <property type="entry name" value="holA"/>
    <property type="match status" value="1"/>
</dbReference>
<evidence type="ECO:0000256" key="3">
    <source>
        <dbReference type="ARBA" id="ARBA00022679"/>
    </source>
</evidence>
<evidence type="ECO:0000256" key="2">
    <source>
        <dbReference type="ARBA" id="ARBA00017703"/>
    </source>
</evidence>
<dbReference type="Gene3D" id="1.10.8.60">
    <property type="match status" value="1"/>
</dbReference>
<dbReference type="Pfam" id="PF06144">
    <property type="entry name" value="DNA_pol3_delta"/>
    <property type="match status" value="1"/>
</dbReference>
<evidence type="ECO:0000256" key="5">
    <source>
        <dbReference type="ARBA" id="ARBA00022705"/>
    </source>
</evidence>
<sequence length="325" mass="38030">MKDLIEDIRKKEFQKVYLLCGEEPYLRQLYKKKLTEAVLPEGDTMNLSVYTGKNVDPKAVIDQAETMPFFADKRLILLEDTGFFKNASPELADYIKSMPDTTCMVFVEEEVDKRGKLYKAVKSVGRIVEFGRQDERSLMRWILSSVKKEGKQITESAMRLFLEKAGDDMGNIQMELEKLFCYTLDKNEILPEDVEEICITRTENKIFDMIRAVAQKQQKKAMDLYYDLLALKEPPMRILFLIARQFNQLLQMKELKNQGYDQNSIASHMKIQPFIVKNSWRQMESFTYEELERAVRECVEAEEAVKTGRMNDQMSVEMLIVMFTM</sequence>
<dbReference type="SUPFAM" id="SSF52540">
    <property type="entry name" value="P-loop containing nucleoside triphosphate hydrolases"/>
    <property type="match status" value="1"/>
</dbReference>
<evidence type="ECO:0000256" key="1">
    <source>
        <dbReference type="ARBA" id="ARBA00012417"/>
    </source>
</evidence>
<dbReference type="GO" id="GO:0009360">
    <property type="term" value="C:DNA polymerase III complex"/>
    <property type="evidence" value="ECO:0007669"/>
    <property type="project" value="InterPro"/>
</dbReference>
<gene>
    <name evidence="11" type="primary">holA</name>
    <name evidence="11" type="ORF">LKD71_09870</name>
</gene>
<dbReference type="InterPro" id="IPR005790">
    <property type="entry name" value="DNA_polIII_delta"/>
</dbReference>
<dbReference type="PANTHER" id="PTHR34388:SF1">
    <property type="entry name" value="DNA POLYMERASE III SUBUNIT DELTA"/>
    <property type="match status" value="1"/>
</dbReference>
<evidence type="ECO:0000256" key="6">
    <source>
        <dbReference type="ARBA" id="ARBA00022932"/>
    </source>
</evidence>
<dbReference type="GO" id="GO:0003887">
    <property type="term" value="F:DNA-directed DNA polymerase activity"/>
    <property type="evidence" value="ECO:0007669"/>
    <property type="project" value="UniProtKB-KW"/>
</dbReference>
<dbReference type="InterPro" id="IPR010372">
    <property type="entry name" value="DNA_pol3_delta_N"/>
</dbReference>
<evidence type="ECO:0000259" key="9">
    <source>
        <dbReference type="Pfam" id="PF06144"/>
    </source>
</evidence>
<evidence type="ECO:0000256" key="7">
    <source>
        <dbReference type="ARBA" id="ARBA00034754"/>
    </source>
</evidence>
<feature type="domain" description="DNA polymerase III delta N-terminal" evidence="9">
    <location>
        <begin position="17"/>
        <end position="129"/>
    </location>
</feature>
<keyword evidence="4 11" id="KW-0548">Nucleotidyltransferase</keyword>
<dbReference type="GO" id="GO:0006261">
    <property type="term" value="P:DNA-templated DNA replication"/>
    <property type="evidence" value="ECO:0007669"/>
    <property type="project" value="TreeGrafter"/>
</dbReference>
<evidence type="ECO:0000256" key="8">
    <source>
        <dbReference type="ARBA" id="ARBA00049244"/>
    </source>
</evidence>
<comment type="caution">
    <text evidence="11">The sequence shown here is derived from an EMBL/GenBank/DDBJ whole genome shotgun (WGS) entry which is preliminary data.</text>
</comment>
<dbReference type="Proteomes" id="UP001197875">
    <property type="component" value="Unassembled WGS sequence"/>
</dbReference>
<feature type="domain" description="DNA polymerase III delta subunit-like C-terminal" evidence="10">
    <location>
        <begin position="203"/>
        <end position="321"/>
    </location>
</feature>
<dbReference type="InterPro" id="IPR048466">
    <property type="entry name" value="DNA_pol3_delta-like_C"/>
</dbReference>
<comment type="similarity">
    <text evidence="7">Belongs to the DNA polymerase HolA subunit family.</text>
</comment>
<keyword evidence="6" id="KW-0239">DNA-directed DNA polymerase</keyword>
<organism evidence="11 12">
    <name type="scientific">Fusicatenibacter faecihominis</name>
    <dbReference type="NCBI Taxonomy" id="2881276"/>
    <lineage>
        <taxon>Bacteria</taxon>
        <taxon>Bacillati</taxon>
        <taxon>Bacillota</taxon>
        <taxon>Clostridia</taxon>
        <taxon>Lachnospirales</taxon>
        <taxon>Lachnospiraceae</taxon>
        <taxon>Fusicatenibacter</taxon>
    </lineage>
</organism>
<dbReference type="InterPro" id="IPR008921">
    <property type="entry name" value="DNA_pol3_clamp-load_cplx_C"/>
</dbReference>
<dbReference type="EC" id="2.7.7.7" evidence="1"/>
<evidence type="ECO:0000313" key="11">
    <source>
        <dbReference type="EMBL" id="MCC2190109.1"/>
    </source>
</evidence>
<reference evidence="11 12" key="1">
    <citation type="submission" date="2021-10" db="EMBL/GenBank/DDBJ databases">
        <title>Anaerobic single-cell dispensing facilitates the cultivation of human gut bacteria.</title>
        <authorList>
            <person name="Afrizal A."/>
        </authorList>
    </citation>
    <scope>NUCLEOTIDE SEQUENCE [LARGE SCALE GENOMIC DNA]</scope>
    <source>
        <strain evidence="11 12">CLA-AA-H277</strain>
    </source>
</reference>
<dbReference type="GO" id="GO:0003677">
    <property type="term" value="F:DNA binding"/>
    <property type="evidence" value="ECO:0007669"/>
    <property type="project" value="InterPro"/>
</dbReference>
<name>A0AAE3J6N0_9FIRM</name>
<dbReference type="Gene3D" id="1.20.272.10">
    <property type="match status" value="1"/>
</dbReference>
<comment type="catalytic activity">
    <reaction evidence="8">
        <text>DNA(n) + a 2'-deoxyribonucleoside 5'-triphosphate = DNA(n+1) + diphosphate</text>
        <dbReference type="Rhea" id="RHEA:22508"/>
        <dbReference type="Rhea" id="RHEA-COMP:17339"/>
        <dbReference type="Rhea" id="RHEA-COMP:17340"/>
        <dbReference type="ChEBI" id="CHEBI:33019"/>
        <dbReference type="ChEBI" id="CHEBI:61560"/>
        <dbReference type="ChEBI" id="CHEBI:173112"/>
        <dbReference type="EC" id="2.7.7.7"/>
    </reaction>
</comment>
<dbReference type="AlphaFoldDB" id="A0AAE3J6N0"/>
<keyword evidence="5" id="KW-0235">DNA replication</keyword>
<protein>
    <recommendedName>
        <fullName evidence="2">DNA polymerase III subunit delta</fullName>
        <ecNumber evidence="1">2.7.7.7</ecNumber>
    </recommendedName>
</protein>